<gene>
    <name evidence="2" type="ORF">BcabD6B2_58140</name>
</gene>
<feature type="region of interest" description="Disordered" evidence="1">
    <location>
        <begin position="3018"/>
        <end position="3117"/>
    </location>
</feature>
<feature type="compositionally biased region" description="Low complexity" evidence="1">
    <location>
        <begin position="2973"/>
        <end position="2985"/>
    </location>
</feature>
<feature type="region of interest" description="Disordered" evidence="1">
    <location>
        <begin position="2636"/>
        <end position="2662"/>
    </location>
</feature>
<feature type="compositionally biased region" description="Basic residues" evidence="1">
    <location>
        <begin position="2956"/>
        <end position="2970"/>
    </location>
</feature>
<feature type="region of interest" description="Disordered" evidence="1">
    <location>
        <begin position="1375"/>
        <end position="1412"/>
    </location>
</feature>
<feature type="compositionally biased region" description="Basic and acidic residues" evidence="1">
    <location>
        <begin position="2498"/>
        <end position="2508"/>
    </location>
</feature>
<comment type="caution">
    <text evidence="2">The sequence shown here is derived from an EMBL/GenBank/DDBJ whole genome shotgun (WGS) entry which is preliminary data.</text>
</comment>
<evidence type="ECO:0000313" key="2">
    <source>
        <dbReference type="EMBL" id="GIX66378.1"/>
    </source>
</evidence>
<feature type="compositionally biased region" description="Low complexity" evidence="1">
    <location>
        <begin position="1398"/>
        <end position="1408"/>
    </location>
</feature>
<feature type="compositionally biased region" description="Low complexity" evidence="1">
    <location>
        <begin position="1307"/>
        <end position="1320"/>
    </location>
</feature>
<feature type="compositionally biased region" description="Low complexity" evidence="1">
    <location>
        <begin position="3018"/>
        <end position="3036"/>
    </location>
</feature>
<name>A0AAV4M328_BABCB</name>
<feature type="compositionally biased region" description="Low complexity" evidence="1">
    <location>
        <begin position="2537"/>
        <end position="2552"/>
    </location>
</feature>
<feature type="compositionally biased region" description="Low complexity" evidence="1">
    <location>
        <begin position="2828"/>
        <end position="2841"/>
    </location>
</feature>
<feature type="compositionally biased region" description="Low complexity" evidence="1">
    <location>
        <begin position="1289"/>
        <end position="1300"/>
    </location>
</feature>
<dbReference type="Proteomes" id="UP001497744">
    <property type="component" value="Unassembled WGS sequence"/>
</dbReference>
<feature type="compositionally biased region" description="Low complexity" evidence="1">
    <location>
        <begin position="799"/>
        <end position="815"/>
    </location>
</feature>
<keyword evidence="3" id="KW-1185">Reference proteome</keyword>
<feature type="region of interest" description="Disordered" evidence="1">
    <location>
        <begin position="1221"/>
        <end position="1241"/>
    </location>
</feature>
<dbReference type="EMBL" id="BPLF01000006">
    <property type="protein sequence ID" value="GIX66378.1"/>
    <property type="molecule type" value="Genomic_DNA"/>
</dbReference>
<accession>A0AAV4M328</accession>
<feature type="region of interest" description="Disordered" evidence="1">
    <location>
        <begin position="1289"/>
        <end position="1328"/>
    </location>
</feature>
<feature type="region of interest" description="Disordered" evidence="1">
    <location>
        <begin position="2821"/>
        <end position="2985"/>
    </location>
</feature>
<dbReference type="RefSeq" id="XP_067718447.1">
    <property type="nucleotide sequence ID" value="XM_067862346.1"/>
</dbReference>
<feature type="compositionally biased region" description="Basic and acidic residues" evidence="1">
    <location>
        <begin position="2943"/>
        <end position="2955"/>
    </location>
</feature>
<dbReference type="GeneID" id="94197859"/>
<feature type="compositionally biased region" description="Basic and acidic residues" evidence="1">
    <location>
        <begin position="2897"/>
        <end position="2915"/>
    </location>
</feature>
<feature type="compositionally biased region" description="Gly residues" evidence="1">
    <location>
        <begin position="2278"/>
        <end position="2294"/>
    </location>
</feature>
<feature type="compositionally biased region" description="Gly residues" evidence="1">
    <location>
        <begin position="3322"/>
        <end position="3339"/>
    </location>
</feature>
<feature type="compositionally biased region" description="Basic residues" evidence="1">
    <location>
        <begin position="3231"/>
        <end position="3243"/>
    </location>
</feature>
<feature type="region of interest" description="Disordered" evidence="1">
    <location>
        <begin position="3225"/>
        <end position="3249"/>
    </location>
</feature>
<feature type="compositionally biased region" description="Low complexity" evidence="1">
    <location>
        <begin position="3096"/>
        <end position="3107"/>
    </location>
</feature>
<feature type="compositionally biased region" description="Basic residues" evidence="1">
    <location>
        <begin position="3057"/>
        <end position="3067"/>
    </location>
</feature>
<feature type="compositionally biased region" description="Low complexity" evidence="1">
    <location>
        <begin position="2863"/>
        <end position="2896"/>
    </location>
</feature>
<proteinExistence type="predicted"/>
<feature type="compositionally biased region" description="Basic and acidic residues" evidence="1">
    <location>
        <begin position="2758"/>
        <end position="2773"/>
    </location>
</feature>
<evidence type="ECO:0000256" key="1">
    <source>
        <dbReference type="SAM" id="MobiDB-lite"/>
    </source>
</evidence>
<organism evidence="2 3">
    <name type="scientific">Babesia caballi</name>
    <dbReference type="NCBI Taxonomy" id="5871"/>
    <lineage>
        <taxon>Eukaryota</taxon>
        <taxon>Sar</taxon>
        <taxon>Alveolata</taxon>
        <taxon>Apicomplexa</taxon>
        <taxon>Aconoidasida</taxon>
        <taxon>Piroplasmida</taxon>
        <taxon>Babesiidae</taxon>
        <taxon>Babesia</taxon>
    </lineage>
</organism>
<feature type="region of interest" description="Disordered" evidence="1">
    <location>
        <begin position="1005"/>
        <end position="1070"/>
    </location>
</feature>
<feature type="compositionally biased region" description="Low complexity" evidence="1">
    <location>
        <begin position="2774"/>
        <end position="2788"/>
    </location>
</feature>
<feature type="compositionally biased region" description="Basic and acidic residues" evidence="1">
    <location>
        <begin position="3360"/>
        <end position="3375"/>
    </location>
</feature>
<feature type="region of interest" description="Disordered" evidence="1">
    <location>
        <begin position="2448"/>
        <end position="2599"/>
    </location>
</feature>
<sequence>MLLADGRAGAFPAALSFSARSPRREGAGSVLERYSGALEMLRNQLWSSPATGNVTFEESEPGEDGPAGHLESREPDASQLLPVERDLCAHSAVFLRRLLLRSQEVPASVLDGVLSDERVTDRLRRLNDAFTFGKRLYLPEDELEESVLRAVTTAAAAFNGSCVPAVMWPCTDPKVDHNERVRVTDSAVFEALQIYRLRKHNREVYVEWGRSAPASQAEAGALAVDVTDPVVVREMSDTIFDEVTSTLWCLGYLALHVHSMSSDILRSHAAAILADPGELTAKLWKYYLACSDHLRTRCKHLKDIDKTLADKLGGRLVVETHRVVMLQVAIVKALLDIHVGTRSMSVEEYQRYAAHLESRHFMGAYSVARTVIGVEECASSPLLTQAVLELQALGTMLLSSFFLYEKFGTAGGFGVRDSFLKEATKSMRACLGNLDNDFYVAVPLLVFAYACFLDNLTKNNVVCDIDKQFVTDAGRYLERYAECVEWFAFSRDMFITSEAAGGVTTFTCRMLMVESFSQAVGTFGIENVPRLDAVVGALSRVVEGDDVTLDRGYHAAKAALLDRVSRYLMSQFPFGLNSLFQLLASFLPGCAEPPSDAAMDVDNDCASMELIVRYLLTPFETITVSPMSAPMEYKSDTCDFELTSDLYVGVQLLHMLGFEKRTLVDNWFGWEMGRCLYVLRAGSTGQKVAVNSVRHLASSAQFDPDSARDQLWVVDAGLGRLEPNSGGEFWMQETYMQKPSETRSDLLGCRFELGSAMTVAHHAATGHKPAQEELALQFTLLRALWMRPAGSRAKDVRGVQRAARGARRQVPAGGVADRGPRHVDGAHAGGQEPVPLRALEHRFPLLAALPALPEEAAAARGAAGCGGGAAELSGPGIRGAGGRQRDGGGVQPLLGVFAVAGVLRAPPGGRKRPVGICAAGPRDAGGGTRHPHVPGHARRLAALRGAAGAVPAGAVDAERVAPRDAEHVAHLAGDGVEPRHARAGAVVPGDAEGLRAAAVRAAGLRAQGSERGPRRVPVRGRGGAAGDAAARRDGRAAGVPHLPRLQLRQREGHAGRPRGGGGRLGAGAARAGQPAASHPVRVQLHHGGGRHVDAPAGHCALRPGAAGRVAGDGERAVLRGGESGLLHGPEHLLPADGSADGVGLSAGGVFLAARDECDAPLAQPAGGGQPCGPVAAHYLHELGAAARPVRDGSAAEPQPALQHARRDAAVALLRQVPGGGGAAGAVREALGPPGGAQGPRGLLRAEAAGDALRQPAAGLGASVAGGAHVQRGRRGGGDRRRVALHLAARAGGAAAPAARRAGGGVHAGDQQPAAAAAAGPQPVPLRRDCADQQGRGVLLRAPDLRVHGRPREQLRDARVDFAVLFNCVEHVQRDGDAAAQQRARRGRDAGVRGRRAALPRAARPGAQPGRRDAGAVRAAGVCAAGGAVEGGARRLLLEDGAAGAARAGRPLAWLRLQPLRRRGCDLQPAGRRPAEHDGEGAVAGACGGGPVRRHGRLAAGAAAGVAADNGMFARRVGRLRPAAALRQGGPPRRPRRLFAAAGVPLHELGLHGHALPHCGVRLGVRGHVREERRDGGQDAAVLPAGSVAGRRLFGAPVAVPALPARREDAAAPLAAAGRLLLRGAGVRHRSGKRSGVGARGGQSDVGVDAYAALLGDLVGPPEANGFDSAGPRPDEAASADVVTPDYSFYSFGTAHEYGHHYLMDVEKFHYFGVVLLTSANEDMNVLLSREMAGVRRCIELVPYVDSLNDLKVRLLRQLCDLVADFRSVGGDLDSRMQRLLGDAVKADKGAARGFDCEMKPFEMFAFNGTMLLQLVLTRPDCLAEHPVYVGLLIELFGLLLEEGMSLPRLESSFIKYYQCCRPSGVDNASGIVNCIVSSDPVAGGGGTAAEQPCDSAVVGQEFRLFAVNVFGGLVAQVARCISEFSERFHSVLDVNFKSPPSCRRSLKVRVEALESCLRYNGRLSMDSSMSAATERALLSLGDAAGLDRPDCVCYDASGKGLEVGVISVWLHFTMCAFFGRLYRLLYFAAKSGHELEPRGAEEPVLDVYQRVTKYAAKSLARSCAALVELLHRENDRLLQCFADAGSGLLREGELEAAHVFVMGPYAAALALEAVVSTEFNAGFLQGKGYLHLLELAAALTALPYTTSACISRESVGDVVTGAALMKRDKVYMAECLRRAPAGAAFSYANRNWLRAMLFRIFERLNAMMMSGVSCKAFVTRFAGSQLFQRLYLYSFLCYFVQPLKYVSPKNMLAKFSDHVLDGARGDCVERPRGRHGGRGGPGRRPGGAADGAGGAPPAAAADQARHVRRGPEPGPPGGVPPGVRLDAAPAELAAAFGGGRGACAGAPAVRRAVLHDADAGLPERSGQVGGPDSGEECFGVAGIVGVAWILRAAREGGRGVGRAEAAGEGAAVVPAAVPLPGAEERGVLRRVPPQLGDNDGQRLRRSAGAGQLLEDGRPGPGEAHARRGARRVPGAAARRRGREREVAGGGAPVPGVAARDDLRDDDGGLRQLRGPVRVGPAPVQGAAEPQQGPVLFRGQARAPAGGAAAAQPPHRRPRGARDGGGGGLQVRALRRGGGLAAGARRRGAGHGDGAPVPAAAGVRDRADGAVFGAGGEHGVLAEPAVPARVLARRPGYSRGAEPLDERSRVRSGSGLVPREGDLLPLDGDAAAQRALRSGGQRRAALRADRQVLRHDGAAGRAPRRAVARDGGGVRGELHLRGAPASSAAGFPEESALLRLLDDVGPSRRAHKTAVHRPGARDPAGRTDGARPAEEPGGAAEAAQRALRGAGRGALRRVPQRQPQRADLLAVEAVPAGAGERHLRGLPAGGAAPQAVEAARGAQLPGAGADSAHAIGDGEEPEAGRGAAVPGAAGAGLPRAAVPRADAAGHAAAPAREAGTHDRAGKALSEKNRRNADGTLPRPAGGGQGRPRHPAGAAAGAGRGDARGGHEGGERRVRCKNGARGAARLRRGQGDAAVGGVRAAPGRGGVPVVQDGRAVDGVLLQAAVAQVPRAAQGGSAAVRGGAGGAPAAPVQGRGRARAERDCELPQPLRERPARHQHGRERHRAQAAAQVPRQPPGQVPAAGRLHLDDGQPCAAAEPRAAAEGPAEGRGDGAAAAPAEVRHVGLDRQHRVGARHERVAADQTGRRLLRAGALAVVSDDVVADAVGDIGRLREAAEPPWPHRAPPTRSCNNYAPGFVSSAAGAARPGPAAAPAVFDAGVRHLQEDQGQQRRRGRGRAVAGRRRAEAVGPGTGTLAGLKLRPQVVRLVDEILNLTLIESADLCDLCQERLAGSAHEAAIVRRRGDDAGGDAHGRHAAARGGARGAGGAGRRGGSGAGGIAAAAASQEEHGDGDAGGLRRRQEDRNHQGRAHSDRAGPAGVEGAGGEPAAADQEGRGAGGRAEAGGRDRGRGRHSKDRLNYCVSGRAGAGGFAAVADVRARRLVVAERGLGRRVVGAVGVHPRAAPGVVVVPAVPECSELAAVVGVASHGRVAVGVVRPEGRALAASGLAASQGVHAVAEGLLGPRRVEVRGGGVGVAQGDIRRLLPRGWRGFAGPPGRIGRCGGGLERGVPLALGDLQRAPRIQLHGLESVRGRQVAPGFRRPRRADDRGAARDGFEVGRLDRGVGACGRAPLRLWLNRLGADWGGRWQVVLAGGPGEGVAVVAEEVHHVLVVEGVACAERVAVLELPVAGRGSRLTDGGDGSGWRGNRNNWVNFFFKRCFRALRGRMRRLLVRCGCHGSGGLRKHERGNLDRLDLLVQLRVSRIPHGVGRKVFLVADVLVAELGENGVHVRQVDRRLAGSRAPGAEVKHARVRQLQGDAPAKVLEVLQSRAAVDAHQRDDQLQRHRAGAPGVLSQTLHVLKHAIVVVGPERDELQHGVDDQLVAFLAVVEVSVEQVVEVALQGPHVVAGGEVLRRLSSAAGQGRGRRIWCGRYRLVRAHGGGAREVARAGLELRVVVRIVLPVLGGKPDAGYQRRHNLVDGVEHVPDCVDVGVGARVAVVLALLGGSLVGAGVASSRGRALLEAPRPPSLVCLGQLVQVAETPVDEACAGVDAAHERGSPARPVRGALGLLLEGVRRVIYVLLDVAGVRILARGAVGLEGTGKLGVGVLPRRWAGRLGFDADPRNRRAVHAASGIAL</sequence>
<evidence type="ECO:0000313" key="3">
    <source>
        <dbReference type="Proteomes" id="UP001497744"/>
    </source>
</evidence>
<reference evidence="2 3" key="1">
    <citation type="submission" date="2021-06" db="EMBL/GenBank/DDBJ databases">
        <title>Genome sequence of Babesia caballi.</title>
        <authorList>
            <person name="Yamagishi J."/>
            <person name="Kidaka T."/>
            <person name="Ochi A."/>
        </authorList>
    </citation>
    <scope>NUCLEOTIDE SEQUENCE [LARGE SCALE GENOMIC DNA]</scope>
    <source>
        <strain evidence="2">USDA-D6B2</strain>
    </source>
</reference>
<feature type="region of interest" description="Disordered" evidence="1">
    <location>
        <begin position="2266"/>
        <end position="2324"/>
    </location>
</feature>
<feature type="region of interest" description="Disordered" evidence="1">
    <location>
        <begin position="796"/>
        <end position="820"/>
    </location>
</feature>
<feature type="region of interest" description="Disordered" evidence="1">
    <location>
        <begin position="51"/>
        <end position="74"/>
    </location>
</feature>
<feature type="region of interest" description="Disordered" evidence="1">
    <location>
        <begin position="2747"/>
        <end position="2805"/>
    </location>
</feature>
<protein>
    <submittedName>
        <fullName evidence="2">Origin recognition complex subunit, putative</fullName>
    </submittedName>
</protein>
<feature type="region of interest" description="Disordered" evidence="1">
    <location>
        <begin position="3306"/>
        <end position="3416"/>
    </location>
</feature>
<feature type="compositionally biased region" description="Basic and acidic residues" evidence="1">
    <location>
        <begin position="3039"/>
        <end position="3056"/>
    </location>
</feature>